<sequence>MRDGENRRNGRVRARMFVLTQARLDDSRRHRVEGCATSRSSKDLLDSEGDSLIGCGAETLESDWSAAGVDGVLKRCDEAE</sequence>
<protein>
    <submittedName>
        <fullName evidence="1">Leucine-rich repeat receptor-like protein kinase TDR</fullName>
    </submittedName>
</protein>
<gene>
    <name evidence="1" type="ORF">DAT39_004991</name>
</gene>
<evidence type="ECO:0000313" key="1">
    <source>
        <dbReference type="EMBL" id="KAF5905238.1"/>
    </source>
</evidence>
<keyword evidence="1" id="KW-0808">Transferase</keyword>
<evidence type="ECO:0000313" key="2">
    <source>
        <dbReference type="Proteomes" id="UP000727407"/>
    </source>
</evidence>
<dbReference type="AlphaFoldDB" id="A0A8J4XE39"/>
<name>A0A8J4XE39_CLAMG</name>
<keyword evidence="1" id="KW-0675">Receptor</keyword>
<proteinExistence type="predicted"/>
<keyword evidence="1" id="KW-0418">Kinase</keyword>
<dbReference type="Proteomes" id="UP000727407">
    <property type="component" value="Unassembled WGS sequence"/>
</dbReference>
<accession>A0A8J4XE39</accession>
<organism evidence="1 2">
    <name type="scientific">Clarias magur</name>
    <name type="common">Asian catfish</name>
    <name type="synonym">Macropteronotus magur</name>
    <dbReference type="NCBI Taxonomy" id="1594786"/>
    <lineage>
        <taxon>Eukaryota</taxon>
        <taxon>Metazoa</taxon>
        <taxon>Chordata</taxon>
        <taxon>Craniata</taxon>
        <taxon>Vertebrata</taxon>
        <taxon>Euteleostomi</taxon>
        <taxon>Actinopterygii</taxon>
        <taxon>Neopterygii</taxon>
        <taxon>Teleostei</taxon>
        <taxon>Ostariophysi</taxon>
        <taxon>Siluriformes</taxon>
        <taxon>Clariidae</taxon>
        <taxon>Clarias</taxon>
    </lineage>
</organism>
<keyword evidence="2" id="KW-1185">Reference proteome</keyword>
<dbReference type="GO" id="GO:0016301">
    <property type="term" value="F:kinase activity"/>
    <property type="evidence" value="ECO:0007669"/>
    <property type="project" value="UniProtKB-KW"/>
</dbReference>
<comment type="caution">
    <text evidence="1">The sequence shown here is derived from an EMBL/GenBank/DDBJ whole genome shotgun (WGS) entry which is preliminary data.</text>
</comment>
<reference evidence="1" key="1">
    <citation type="submission" date="2020-07" db="EMBL/GenBank/DDBJ databases">
        <title>Clarias magur genome sequencing, assembly and annotation.</title>
        <authorList>
            <person name="Kushwaha B."/>
            <person name="Kumar R."/>
            <person name="Das P."/>
            <person name="Joshi C.G."/>
            <person name="Kumar D."/>
            <person name="Nagpure N.S."/>
            <person name="Pandey M."/>
            <person name="Agarwal S."/>
            <person name="Srivastava S."/>
            <person name="Singh M."/>
            <person name="Sahoo L."/>
            <person name="Jayasankar P."/>
            <person name="Meher P.K."/>
            <person name="Koringa P.G."/>
            <person name="Iquebal M.A."/>
            <person name="Das S.P."/>
            <person name="Bit A."/>
            <person name="Patnaik S."/>
            <person name="Patel N."/>
            <person name="Shah T.M."/>
            <person name="Hinsu A."/>
            <person name="Jena J.K."/>
        </authorList>
    </citation>
    <scope>NUCLEOTIDE SEQUENCE</scope>
    <source>
        <strain evidence="1">CIFAMagur01</strain>
        <tissue evidence="1">Testis</tissue>
    </source>
</reference>
<dbReference type="EMBL" id="QNUK01000047">
    <property type="protein sequence ID" value="KAF5905238.1"/>
    <property type="molecule type" value="Genomic_DNA"/>
</dbReference>